<dbReference type="EMBL" id="FQYU01000001">
    <property type="protein sequence ID" value="SHI45867.1"/>
    <property type="molecule type" value="Genomic_DNA"/>
</dbReference>
<protein>
    <submittedName>
        <fullName evidence="1">2-dehydro-3-deoxygalactonokinase</fullName>
    </submittedName>
</protein>
<dbReference type="AlphaFoldDB" id="A0A1M6BB20"/>
<evidence type="ECO:0000313" key="1">
    <source>
        <dbReference type="EMBL" id="SHI45867.1"/>
    </source>
</evidence>
<dbReference type="InterPro" id="IPR007729">
    <property type="entry name" value="DGOK"/>
</dbReference>
<dbReference type="OrthoDB" id="256574at2"/>
<dbReference type="Proteomes" id="UP000184543">
    <property type="component" value="Unassembled WGS sequence"/>
</dbReference>
<dbReference type="RefSeq" id="WP_072987549.1">
    <property type="nucleotide sequence ID" value="NZ_FQYU01000001.1"/>
</dbReference>
<dbReference type="InterPro" id="IPR042257">
    <property type="entry name" value="DGOK_C"/>
</dbReference>
<dbReference type="GO" id="GO:0008671">
    <property type="term" value="F:2-dehydro-3-deoxygalactonokinase activity"/>
    <property type="evidence" value="ECO:0007669"/>
    <property type="project" value="InterPro"/>
</dbReference>
<dbReference type="Gene3D" id="3.30.420.310">
    <property type="entry name" value="2-keto-3-deoxy-galactonokinase, C-terminal domain"/>
    <property type="match status" value="1"/>
</dbReference>
<proteinExistence type="predicted"/>
<evidence type="ECO:0000313" key="2">
    <source>
        <dbReference type="Proteomes" id="UP000184543"/>
    </source>
</evidence>
<organism evidence="1 2">
    <name type="scientific">Pseudozobellia thermophila</name>
    <dbReference type="NCBI Taxonomy" id="192903"/>
    <lineage>
        <taxon>Bacteria</taxon>
        <taxon>Pseudomonadati</taxon>
        <taxon>Bacteroidota</taxon>
        <taxon>Flavobacteriia</taxon>
        <taxon>Flavobacteriales</taxon>
        <taxon>Flavobacteriaceae</taxon>
        <taxon>Pseudozobellia</taxon>
    </lineage>
</organism>
<keyword evidence="1" id="KW-0418">Kinase</keyword>
<dbReference type="InterPro" id="IPR042258">
    <property type="entry name" value="DGOK_N"/>
</dbReference>
<dbReference type="Gene3D" id="3.30.420.300">
    <property type="entry name" value="2-keto-3-deoxy-galactonokinase, substrate binding domain"/>
    <property type="match status" value="1"/>
</dbReference>
<dbReference type="Pfam" id="PF05035">
    <property type="entry name" value="DGOK"/>
    <property type="match status" value="1"/>
</dbReference>
<dbReference type="GO" id="GO:0034194">
    <property type="term" value="P:D-galactonate catabolic process"/>
    <property type="evidence" value="ECO:0007669"/>
    <property type="project" value="InterPro"/>
</dbReference>
<accession>A0A1M6BB20</accession>
<sequence length="316" mass="34899">MKPPDFFISCDWGTSNFRVSAVDRATLGLISSIKSSEGVKARFRKFEAGQGMPRADFFLSYLLEQIGKLDVPHLKNTVIVGSGMLSSSIGMKELPYADMPFSFSGQELLKERFELPNGNHMVLISGVKTPNDVMRGEEVQAIGIAEQLPDTGKGVLILPGTHSKHIYFNNGRFERFTTFMTGELYEVIGTHSILAPSLQQADWDDVYEDVFMEGVKKGLANTAIASLFSIRANSLLNKASPINNSFFLSGLLIGSELASLVDKNEKIYLGATGIQRKLYMLALKYISAIDDLLCFNTTDMQHALFAGQLKILKTYV</sequence>
<gene>
    <name evidence="1" type="ORF">SAMN04488513_101349</name>
</gene>
<keyword evidence="2" id="KW-1185">Reference proteome</keyword>
<reference evidence="2" key="1">
    <citation type="submission" date="2016-11" db="EMBL/GenBank/DDBJ databases">
        <authorList>
            <person name="Varghese N."/>
            <person name="Submissions S."/>
        </authorList>
    </citation>
    <scope>NUCLEOTIDE SEQUENCE [LARGE SCALE GENOMIC DNA]</scope>
    <source>
        <strain evidence="2">DSM 19858</strain>
    </source>
</reference>
<name>A0A1M6BB20_9FLAO</name>
<keyword evidence="1" id="KW-0808">Transferase</keyword>
<dbReference type="STRING" id="192903.SAMN04488513_101349"/>